<feature type="domain" description="Calcineurin-like phosphoesterase" evidence="1">
    <location>
        <begin position="1"/>
        <end position="204"/>
    </location>
</feature>
<dbReference type="RefSeq" id="WP_378297087.1">
    <property type="nucleotide sequence ID" value="NZ_JBHTJA010000008.1"/>
</dbReference>
<evidence type="ECO:0000313" key="2">
    <source>
        <dbReference type="EMBL" id="MFD0900151.1"/>
    </source>
</evidence>
<evidence type="ECO:0000259" key="1">
    <source>
        <dbReference type="Pfam" id="PF00149"/>
    </source>
</evidence>
<proteinExistence type="predicted"/>
<dbReference type="Pfam" id="PF00149">
    <property type="entry name" value="Metallophos"/>
    <property type="match status" value="1"/>
</dbReference>
<dbReference type="InterPro" id="IPR029052">
    <property type="entry name" value="Metallo-depent_PP-like"/>
</dbReference>
<protein>
    <submittedName>
        <fullName evidence="2">Metallophosphoesterase</fullName>
    </submittedName>
</protein>
<organism evidence="2 3">
    <name type="scientific">Actinomadura sediminis</name>
    <dbReference type="NCBI Taxonomy" id="1038904"/>
    <lineage>
        <taxon>Bacteria</taxon>
        <taxon>Bacillati</taxon>
        <taxon>Actinomycetota</taxon>
        <taxon>Actinomycetes</taxon>
        <taxon>Streptosporangiales</taxon>
        <taxon>Thermomonosporaceae</taxon>
        <taxon>Actinomadura</taxon>
    </lineage>
</organism>
<comment type="caution">
    <text evidence="2">The sequence shown here is derived from an EMBL/GenBank/DDBJ whole genome shotgun (WGS) entry which is preliminary data.</text>
</comment>
<dbReference type="InterPro" id="IPR004843">
    <property type="entry name" value="Calcineurin-like_PHP"/>
</dbReference>
<accession>A0ABW3EMB4</accession>
<name>A0ABW3EMB4_9ACTN</name>
<dbReference type="Proteomes" id="UP001596972">
    <property type="component" value="Unassembled WGS sequence"/>
</dbReference>
<gene>
    <name evidence="2" type="ORF">ACFQ11_07080</name>
</gene>
<reference evidence="3" key="1">
    <citation type="journal article" date="2019" name="Int. J. Syst. Evol. Microbiol.">
        <title>The Global Catalogue of Microorganisms (GCM) 10K type strain sequencing project: providing services to taxonomists for standard genome sequencing and annotation.</title>
        <authorList>
            <consortium name="The Broad Institute Genomics Platform"/>
            <consortium name="The Broad Institute Genome Sequencing Center for Infectious Disease"/>
            <person name="Wu L."/>
            <person name="Ma J."/>
        </authorList>
    </citation>
    <scope>NUCLEOTIDE SEQUENCE [LARGE SCALE GENOMIC DNA]</scope>
    <source>
        <strain evidence="3">JCM 31202</strain>
    </source>
</reference>
<dbReference type="Gene3D" id="3.60.21.10">
    <property type="match status" value="1"/>
</dbReference>
<dbReference type="EMBL" id="JBHTJA010000008">
    <property type="protein sequence ID" value="MFD0900151.1"/>
    <property type="molecule type" value="Genomic_DNA"/>
</dbReference>
<sequence length="278" mass="30156">MRIAFVGDVHGCVLHALGAVAKLAEARGGLDAVVQVGDLGAFPSADRWDDASRRFGVEHPAQHDFFRLLDPSPELAEGVRLALARMPSVRFVSGNHEDHAWLAGLRGAVDPLGAFVHVPCGTIADVAGLRFAFLGLIESDGMDYDDAAYAKLADTEPGSVDVLVTHDGPYAMSSYRGTVQGSPKMTALLERLQPRLHVSGHYHHENGPRRYGETVSYCLGQLVQPKTKRGEPFNPRQEVMPGSIGVLDTETLGFEYVHDAWLADVHGDDLDLARLLSR</sequence>
<keyword evidence="3" id="KW-1185">Reference proteome</keyword>
<dbReference type="SUPFAM" id="SSF56300">
    <property type="entry name" value="Metallo-dependent phosphatases"/>
    <property type="match status" value="1"/>
</dbReference>
<evidence type="ECO:0000313" key="3">
    <source>
        <dbReference type="Proteomes" id="UP001596972"/>
    </source>
</evidence>